<protein>
    <submittedName>
        <fullName evidence="2">Uncharacterized protein</fullName>
    </submittedName>
</protein>
<keyword evidence="1" id="KW-1133">Transmembrane helix</keyword>
<evidence type="ECO:0000256" key="1">
    <source>
        <dbReference type="SAM" id="Phobius"/>
    </source>
</evidence>
<accession>A0A382AWN8</accession>
<gene>
    <name evidence="2" type="ORF">METZ01_LOCUS158267</name>
</gene>
<sequence>SKMPVKELTPRRKEMGLQYVVRLVSFLPLICNGLIITSLFFRGVMLLSVVAR</sequence>
<evidence type="ECO:0000313" key="2">
    <source>
        <dbReference type="EMBL" id="SVB05413.1"/>
    </source>
</evidence>
<keyword evidence="1" id="KW-0812">Transmembrane</keyword>
<proteinExistence type="predicted"/>
<organism evidence="2">
    <name type="scientific">marine metagenome</name>
    <dbReference type="NCBI Taxonomy" id="408172"/>
    <lineage>
        <taxon>unclassified sequences</taxon>
        <taxon>metagenomes</taxon>
        <taxon>ecological metagenomes</taxon>
    </lineage>
</organism>
<dbReference type="AlphaFoldDB" id="A0A382AWN8"/>
<name>A0A382AWN8_9ZZZZ</name>
<feature type="transmembrane region" description="Helical" evidence="1">
    <location>
        <begin position="20"/>
        <end position="41"/>
    </location>
</feature>
<feature type="non-terminal residue" evidence="2">
    <location>
        <position position="1"/>
    </location>
</feature>
<reference evidence="2" key="1">
    <citation type="submission" date="2018-05" db="EMBL/GenBank/DDBJ databases">
        <authorList>
            <person name="Lanie J.A."/>
            <person name="Ng W.-L."/>
            <person name="Kazmierczak K.M."/>
            <person name="Andrzejewski T.M."/>
            <person name="Davidsen T.M."/>
            <person name="Wayne K.J."/>
            <person name="Tettelin H."/>
            <person name="Glass J.I."/>
            <person name="Rusch D."/>
            <person name="Podicherti R."/>
            <person name="Tsui H.-C.T."/>
            <person name="Winkler M.E."/>
        </authorList>
    </citation>
    <scope>NUCLEOTIDE SEQUENCE</scope>
</reference>
<dbReference type="EMBL" id="UINC01026981">
    <property type="protein sequence ID" value="SVB05413.1"/>
    <property type="molecule type" value="Genomic_DNA"/>
</dbReference>
<keyword evidence="1" id="KW-0472">Membrane</keyword>